<gene>
    <name evidence="10" type="ORF">SAMN05444272_1534</name>
</gene>
<reference evidence="10 11" key="1">
    <citation type="submission" date="2016-11" db="EMBL/GenBank/DDBJ databases">
        <authorList>
            <person name="Jaros S."/>
            <person name="Januszkiewicz K."/>
            <person name="Wedrychowicz H."/>
        </authorList>
    </citation>
    <scope>NUCLEOTIDE SEQUENCE [LARGE SCALE GENOMIC DNA]</scope>
    <source>
        <strain evidence="10 11">DSM 22153</strain>
    </source>
</reference>
<comment type="subcellular location">
    <subcellularLocation>
        <location evidence="1">Cell membrane</location>
        <topology evidence="1">Multi-pass membrane protein</topology>
    </subcellularLocation>
    <subcellularLocation>
        <location evidence="6">Membrane</location>
        <topology evidence="6">Multi-pass membrane protein</topology>
    </subcellularLocation>
</comment>
<name>A0A1M7F996_9HYPH</name>
<dbReference type="Proteomes" id="UP000186002">
    <property type="component" value="Unassembled WGS sequence"/>
</dbReference>
<evidence type="ECO:0000256" key="1">
    <source>
        <dbReference type="ARBA" id="ARBA00004651"/>
    </source>
</evidence>
<keyword evidence="2" id="KW-1003">Cell membrane</keyword>
<feature type="domain" description="MotA/TolQ/ExbB proton channel" evidence="9">
    <location>
        <begin position="79"/>
        <end position="199"/>
    </location>
</feature>
<dbReference type="Pfam" id="PF01618">
    <property type="entry name" value="MotA_ExbB"/>
    <property type="match status" value="1"/>
</dbReference>
<evidence type="ECO:0000313" key="11">
    <source>
        <dbReference type="Proteomes" id="UP000186002"/>
    </source>
</evidence>
<dbReference type="RefSeq" id="WP_073011409.1">
    <property type="nucleotide sequence ID" value="NZ_FRBW01000002.1"/>
</dbReference>
<evidence type="ECO:0000256" key="5">
    <source>
        <dbReference type="ARBA" id="ARBA00023136"/>
    </source>
</evidence>
<evidence type="ECO:0000256" key="2">
    <source>
        <dbReference type="ARBA" id="ARBA00022475"/>
    </source>
</evidence>
<protein>
    <submittedName>
        <fullName evidence="10">Outer membrane transport energization protein ExbB</fullName>
    </submittedName>
</protein>
<dbReference type="STRING" id="735517.SAMN05444272_1534"/>
<evidence type="ECO:0000256" key="6">
    <source>
        <dbReference type="RuleBase" id="RU004057"/>
    </source>
</evidence>
<evidence type="ECO:0000256" key="3">
    <source>
        <dbReference type="ARBA" id="ARBA00022692"/>
    </source>
</evidence>
<feature type="transmembrane region" description="Helical" evidence="8">
    <location>
        <begin position="120"/>
        <end position="141"/>
    </location>
</feature>
<evidence type="ECO:0000256" key="7">
    <source>
        <dbReference type="SAM" id="MobiDB-lite"/>
    </source>
</evidence>
<evidence type="ECO:0000256" key="4">
    <source>
        <dbReference type="ARBA" id="ARBA00022989"/>
    </source>
</evidence>
<dbReference type="InterPro" id="IPR050790">
    <property type="entry name" value="ExbB/TolQ_transport"/>
</dbReference>
<comment type="similarity">
    <text evidence="6">Belongs to the exbB/tolQ family.</text>
</comment>
<dbReference type="OrthoDB" id="4045at2"/>
<keyword evidence="11" id="KW-1185">Reference proteome</keyword>
<keyword evidence="5 8" id="KW-0472">Membrane</keyword>
<dbReference type="InterPro" id="IPR002898">
    <property type="entry name" value="MotA_ExbB_proton_chnl"/>
</dbReference>
<keyword evidence="6" id="KW-0813">Transport</keyword>
<feature type="transmembrane region" description="Helical" evidence="8">
    <location>
        <begin position="20"/>
        <end position="40"/>
    </location>
</feature>
<organism evidence="10 11">
    <name type="scientific">Roseibium suaedae</name>
    <dbReference type="NCBI Taxonomy" id="735517"/>
    <lineage>
        <taxon>Bacteria</taxon>
        <taxon>Pseudomonadati</taxon>
        <taxon>Pseudomonadota</taxon>
        <taxon>Alphaproteobacteria</taxon>
        <taxon>Hyphomicrobiales</taxon>
        <taxon>Stappiaceae</taxon>
        <taxon>Roseibium</taxon>
    </lineage>
</organism>
<sequence length="246" mass="25692">MDVSSLLQPILGILETGGPVVMLIGGLSVIALALVLVKFLQFSREGVGRAGRARSAVALWRSGQQREALERLSSSRSATSEAVFTAMQLTVQGHDRSEIEQEITRKAMARLHQQQWGLKALDAIAQIAPLLGLFGTVLGMIEAFQALQAAGNSVDPSMLAGGIWVALLTTAAGLAVAMPVSLILTFLESRIDHERVAIETLTAGILLAHVSGDRKSSGAGRVATEAAHASTGPRAVPLNGAAAHAH</sequence>
<proteinExistence type="inferred from homology"/>
<keyword evidence="4 8" id="KW-1133">Transmembrane helix</keyword>
<evidence type="ECO:0000313" key="10">
    <source>
        <dbReference type="EMBL" id="SHM00348.1"/>
    </source>
</evidence>
<accession>A0A1M7F996</accession>
<dbReference type="PANTHER" id="PTHR30625:SF11">
    <property type="entry name" value="MOTA_TOLQ_EXBB PROTON CHANNEL DOMAIN-CONTAINING PROTEIN"/>
    <property type="match status" value="1"/>
</dbReference>
<dbReference type="GO" id="GO:0017038">
    <property type="term" value="P:protein import"/>
    <property type="evidence" value="ECO:0007669"/>
    <property type="project" value="TreeGrafter"/>
</dbReference>
<feature type="transmembrane region" description="Helical" evidence="8">
    <location>
        <begin position="161"/>
        <end position="187"/>
    </location>
</feature>
<dbReference type="PANTHER" id="PTHR30625">
    <property type="entry name" value="PROTEIN TOLQ"/>
    <property type="match status" value="1"/>
</dbReference>
<dbReference type="AlphaFoldDB" id="A0A1M7F996"/>
<evidence type="ECO:0000259" key="9">
    <source>
        <dbReference type="Pfam" id="PF01618"/>
    </source>
</evidence>
<evidence type="ECO:0000256" key="8">
    <source>
        <dbReference type="SAM" id="Phobius"/>
    </source>
</evidence>
<dbReference type="GO" id="GO:0005886">
    <property type="term" value="C:plasma membrane"/>
    <property type="evidence" value="ECO:0007669"/>
    <property type="project" value="UniProtKB-SubCell"/>
</dbReference>
<keyword evidence="6" id="KW-0653">Protein transport</keyword>
<dbReference type="EMBL" id="FRBW01000002">
    <property type="protein sequence ID" value="SHM00348.1"/>
    <property type="molecule type" value="Genomic_DNA"/>
</dbReference>
<keyword evidence="3 8" id="KW-0812">Transmembrane</keyword>
<feature type="region of interest" description="Disordered" evidence="7">
    <location>
        <begin position="214"/>
        <end position="246"/>
    </location>
</feature>